<sequence length="630" mass="70131">MISNLAPHNRPEYPTNARQAMTAKEAQEQLELPAAVNLAQPSALSQQECKSLSDARNNTTIAEQHAPVPVDGLYPDILAIIFTYLRDTDPPDRIHRTYDTYRRRAIPPGSDWITVTYVCRRWRQVALERATLWTDIDPTALGRKWAAAFIARSQRAPISIQNRDREPLNPSSCDWVVRLLDENMWRTQSLKIVAYQDGALATINNHAPLLHTLDITAVLHGRVPHTFLGGCAPALRHCRFKASLAPGMSWASPLFSSLTSLDMHDRSQPVHDLLDALEHLPELESMSARICPRSQPLLPGRRGVVTPARLVELKINDVSPDAPRLTYFLSHLSLATHCLVRCQMWAPIVADFPANYLDEVYAFTLASVHAHANSAIGINNAITNLSIDTMNTQYYHPTSTVIINPRRHGETTPHVIFEFEQAFQDHSLWDVNIVPKALKTFSSAHLQELTIWTPPMYVLDTHAWADLMGRAPGLRRLTVRTAKAVVSLCTAMLLVDASPPHVPRIPAPRLQCIFPALATLVLTEARLGVDIVAGGRGGDAPEDNEKWLTKVGANDERGVAEEGDDERVSHELPLCLIARAQSGYPLEELDVAQCDVDEAWVAQVREALPGMRVTHGTRPRKMEVARTARK</sequence>
<evidence type="ECO:0000313" key="1">
    <source>
        <dbReference type="EMBL" id="KAI0044492.1"/>
    </source>
</evidence>
<keyword evidence="2" id="KW-1185">Reference proteome</keyword>
<reference evidence="1" key="1">
    <citation type="submission" date="2021-02" db="EMBL/GenBank/DDBJ databases">
        <authorList>
            <consortium name="DOE Joint Genome Institute"/>
            <person name="Ahrendt S."/>
            <person name="Looney B.P."/>
            <person name="Miyauchi S."/>
            <person name="Morin E."/>
            <person name="Drula E."/>
            <person name="Courty P.E."/>
            <person name="Chicoki N."/>
            <person name="Fauchery L."/>
            <person name="Kohler A."/>
            <person name="Kuo A."/>
            <person name="Labutti K."/>
            <person name="Pangilinan J."/>
            <person name="Lipzen A."/>
            <person name="Riley R."/>
            <person name="Andreopoulos W."/>
            <person name="He G."/>
            <person name="Johnson J."/>
            <person name="Barry K.W."/>
            <person name="Grigoriev I.V."/>
            <person name="Nagy L."/>
            <person name="Hibbett D."/>
            <person name="Henrissat B."/>
            <person name="Matheny P.B."/>
            <person name="Labbe J."/>
            <person name="Martin F."/>
        </authorList>
    </citation>
    <scope>NUCLEOTIDE SEQUENCE</scope>
    <source>
        <strain evidence="1">FP105234-sp</strain>
    </source>
</reference>
<dbReference type="EMBL" id="MU275981">
    <property type="protein sequence ID" value="KAI0044492.1"/>
    <property type="molecule type" value="Genomic_DNA"/>
</dbReference>
<accession>A0ACB8RKT9</accession>
<proteinExistence type="predicted"/>
<protein>
    <submittedName>
        <fullName evidence="1">Uncharacterized protein</fullName>
    </submittedName>
</protein>
<gene>
    <name evidence="1" type="ORF">FA95DRAFT_1608493</name>
</gene>
<reference evidence="1" key="2">
    <citation type="journal article" date="2022" name="New Phytol.">
        <title>Evolutionary transition to the ectomycorrhizal habit in the genomes of a hyperdiverse lineage of mushroom-forming fungi.</title>
        <authorList>
            <person name="Looney B."/>
            <person name="Miyauchi S."/>
            <person name="Morin E."/>
            <person name="Drula E."/>
            <person name="Courty P.E."/>
            <person name="Kohler A."/>
            <person name="Kuo A."/>
            <person name="LaButti K."/>
            <person name="Pangilinan J."/>
            <person name="Lipzen A."/>
            <person name="Riley R."/>
            <person name="Andreopoulos W."/>
            <person name="He G."/>
            <person name="Johnson J."/>
            <person name="Nolan M."/>
            <person name="Tritt A."/>
            <person name="Barry K.W."/>
            <person name="Grigoriev I.V."/>
            <person name="Nagy L.G."/>
            <person name="Hibbett D."/>
            <person name="Henrissat B."/>
            <person name="Matheny P.B."/>
            <person name="Labbe J."/>
            <person name="Martin F.M."/>
        </authorList>
    </citation>
    <scope>NUCLEOTIDE SEQUENCE</scope>
    <source>
        <strain evidence="1">FP105234-sp</strain>
    </source>
</reference>
<comment type="caution">
    <text evidence="1">The sequence shown here is derived from an EMBL/GenBank/DDBJ whole genome shotgun (WGS) entry which is preliminary data.</text>
</comment>
<name>A0ACB8RKT9_9AGAM</name>
<evidence type="ECO:0000313" key="2">
    <source>
        <dbReference type="Proteomes" id="UP000814033"/>
    </source>
</evidence>
<dbReference type="Proteomes" id="UP000814033">
    <property type="component" value="Unassembled WGS sequence"/>
</dbReference>
<organism evidence="1 2">
    <name type="scientific">Auriscalpium vulgare</name>
    <dbReference type="NCBI Taxonomy" id="40419"/>
    <lineage>
        <taxon>Eukaryota</taxon>
        <taxon>Fungi</taxon>
        <taxon>Dikarya</taxon>
        <taxon>Basidiomycota</taxon>
        <taxon>Agaricomycotina</taxon>
        <taxon>Agaricomycetes</taxon>
        <taxon>Russulales</taxon>
        <taxon>Auriscalpiaceae</taxon>
        <taxon>Auriscalpium</taxon>
    </lineage>
</organism>